<protein>
    <recommendedName>
        <fullName evidence="1">Phosphohexomutase</fullName>
    </recommendedName>
    <alternativeName>
        <fullName evidence="2">Phosphomannose isomerase</fullName>
    </alternativeName>
</protein>
<evidence type="ECO:0000313" key="4">
    <source>
        <dbReference type="EMBL" id="MDQ0291228.1"/>
    </source>
</evidence>
<proteinExistence type="predicted"/>
<dbReference type="InterPro" id="IPR011051">
    <property type="entry name" value="RmlC_Cupin_sf"/>
</dbReference>
<evidence type="ECO:0000256" key="1">
    <source>
        <dbReference type="ARBA" id="ARBA00029741"/>
    </source>
</evidence>
<evidence type="ECO:0000259" key="3">
    <source>
        <dbReference type="Pfam" id="PF21621"/>
    </source>
</evidence>
<dbReference type="CDD" id="cd07010">
    <property type="entry name" value="cupin_PMI_type_I_N_bac"/>
    <property type="match status" value="1"/>
</dbReference>
<accession>A0AAE3VIU7</accession>
<gene>
    <name evidence="4" type="ORF">J3R75_003335</name>
</gene>
<comment type="caution">
    <text evidence="4">The sequence shown here is derived from an EMBL/GenBank/DDBJ whole genome shotgun (WGS) entry which is preliminary data.</text>
</comment>
<keyword evidence="5" id="KW-1185">Reference proteome</keyword>
<dbReference type="EMBL" id="JAUSVL010000001">
    <property type="protein sequence ID" value="MDQ0291228.1"/>
    <property type="molecule type" value="Genomic_DNA"/>
</dbReference>
<reference evidence="4" key="1">
    <citation type="submission" date="2023-07" db="EMBL/GenBank/DDBJ databases">
        <title>Genomic Encyclopedia of Type Strains, Phase IV (KMG-IV): sequencing the most valuable type-strain genomes for metagenomic binning, comparative biology and taxonomic classification.</title>
        <authorList>
            <person name="Goeker M."/>
        </authorList>
    </citation>
    <scope>NUCLEOTIDE SEQUENCE</scope>
    <source>
        <strain evidence="4">DSM 24202</strain>
    </source>
</reference>
<evidence type="ECO:0000256" key="2">
    <source>
        <dbReference type="ARBA" id="ARBA00030762"/>
    </source>
</evidence>
<dbReference type="Proteomes" id="UP001238163">
    <property type="component" value="Unassembled WGS sequence"/>
</dbReference>
<dbReference type="Pfam" id="PF21621">
    <property type="entry name" value="MPI_cupin_dom"/>
    <property type="match status" value="1"/>
</dbReference>
<dbReference type="SUPFAM" id="SSF51182">
    <property type="entry name" value="RmlC-like cupins"/>
    <property type="match status" value="1"/>
</dbReference>
<keyword evidence="4" id="KW-0413">Isomerase</keyword>
<feature type="domain" description="Mannose-6-phosphate isomerase cupin" evidence="3">
    <location>
        <begin position="275"/>
        <end position="335"/>
    </location>
</feature>
<evidence type="ECO:0000313" key="5">
    <source>
        <dbReference type="Proteomes" id="UP001238163"/>
    </source>
</evidence>
<sequence>MKNIYPLQRAKAWRSYLGGAMIGAFFGEDGVRDGHYPEEWIASVVPARNAGRPATDPPEGLSMLKDDPGVSLRDLLAAEPARLLGDVHVRRWGASPGVLLKIIDAAERLTIQVHPDRATAAALFNSPFGKTECWHILGGRDINGERPCIYFGFKPGVTRARWEGVFAAQDIPAMLDCLHRLDVRAGETYLIPGGIPHAIGAGCFLLEVQEPTDFTIRTERTTPSGMVVPDESCHQGLGFTRMFDCFHYDGVSRDELLRHWRVERQGDTLISHEQSGCFAMTIHDCEQARTLPATGAFRGLFVLSGQGVIAADGERQTACKGDQFFVAASAGEVQLLPDMAMTLIEFAGPQCAASQEN</sequence>
<dbReference type="AlphaFoldDB" id="A0AAE3VIU7"/>
<dbReference type="InterPro" id="IPR049071">
    <property type="entry name" value="MPI_cupin_dom"/>
</dbReference>
<dbReference type="GO" id="GO:0016853">
    <property type="term" value="F:isomerase activity"/>
    <property type="evidence" value="ECO:0007669"/>
    <property type="project" value="UniProtKB-KW"/>
</dbReference>
<dbReference type="Gene3D" id="2.60.120.10">
    <property type="entry name" value="Jelly Rolls"/>
    <property type="match status" value="2"/>
</dbReference>
<name>A0AAE3VIU7_9BACT</name>
<organism evidence="4 5">
    <name type="scientific">Oligosphaera ethanolica</name>
    <dbReference type="NCBI Taxonomy" id="760260"/>
    <lineage>
        <taxon>Bacteria</taxon>
        <taxon>Pseudomonadati</taxon>
        <taxon>Lentisphaerota</taxon>
        <taxon>Oligosphaeria</taxon>
        <taxon>Oligosphaerales</taxon>
        <taxon>Oligosphaeraceae</taxon>
        <taxon>Oligosphaera</taxon>
    </lineage>
</organism>
<dbReference type="InterPro" id="IPR014710">
    <property type="entry name" value="RmlC-like_jellyroll"/>
</dbReference>
<dbReference type="RefSeq" id="WP_307263708.1">
    <property type="nucleotide sequence ID" value="NZ_JAUSVL010000001.1"/>
</dbReference>